<proteinExistence type="inferred from homology"/>
<dbReference type="GO" id="GO:0042056">
    <property type="term" value="F:chemoattractant activity"/>
    <property type="evidence" value="ECO:0007669"/>
    <property type="project" value="TreeGrafter"/>
</dbReference>
<dbReference type="PANTHER" id="PTHR12025:SF16">
    <property type="entry name" value="VASCULAR ENDOTHELIAL GROWTH FACTOR A ISOFORM 1 PRECURSOR"/>
    <property type="match status" value="1"/>
</dbReference>
<accession>A0A060WW14</accession>
<dbReference type="Pfam" id="PF14554">
    <property type="entry name" value="VEGF_C"/>
    <property type="match status" value="1"/>
</dbReference>
<reference evidence="10 11" key="1">
    <citation type="journal article" date="2014" name="Nat. Commun.">
        <title>The rainbow trout genome provides novel insights into evolution after whole-genome duplication in vertebrates.</title>
        <authorList>
            <person name="Berthelot C."/>
            <person name="Brunet F."/>
            <person name="Chalopin D."/>
            <person name="Juanchich A."/>
            <person name="Bernard M."/>
            <person name="Noel B."/>
            <person name="Bento P."/>
            <person name="Da Silva C."/>
            <person name="Labadie K."/>
            <person name="Alberti A."/>
            <person name="Aury J.M."/>
            <person name="Louis A."/>
            <person name="Dehais P."/>
            <person name="Bardou P."/>
            <person name="Montfort J."/>
            <person name="Klopp C."/>
            <person name="Cabau C."/>
            <person name="Gaspin C."/>
            <person name="Thorgaard G.H."/>
            <person name="Boussaha M."/>
            <person name="Quillet E."/>
            <person name="Guyomard R."/>
            <person name="Galiana D."/>
            <person name="Bobe J."/>
            <person name="Volff J.N."/>
            <person name="Genet C."/>
            <person name="Wincker P."/>
            <person name="Jaillon O."/>
            <person name="Roest Crollius H."/>
            <person name="Guiguen Y."/>
        </authorList>
    </citation>
    <scope>NUCLEOTIDE SEQUENCE [LARGE SCALE GENOMIC DNA]</scope>
</reference>
<dbReference type="Proteomes" id="UP000193380">
    <property type="component" value="Chromosome 8"/>
</dbReference>
<dbReference type="GO" id="GO:0008083">
    <property type="term" value="F:growth factor activity"/>
    <property type="evidence" value="ECO:0007669"/>
    <property type="project" value="UniProtKB-KW"/>
</dbReference>
<sequence length="114" mass="13166">MDNTRVAECYRATQANTMPMSLSTVDVNLFTKKQTVGYEVASCLFLSFRPKNEVKEQKENQCEPCCDGCLARRKRLFIQNPLTCQCSCRNSDADCRARQLELNERSCRCDKPRR</sequence>
<dbReference type="GO" id="GO:0038084">
    <property type="term" value="P:vascular endothelial growth factor signaling pathway"/>
    <property type="evidence" value="ECO:0007669"/>
    <property type="project" value="TreeGrafter"/>
</dbReference>
<feature type="domain" description="Vascular endothelial growth factor heparin-binding" evidence="9">
    <location>
        <begin position="58"/>
        <end position="114"/>
    </location>
</feature>
<keyword evidence="2" id="KW-0217">Developmental protein</keyword>
<evidence type="ECO:0000313" key="11">
    <source>
        <dbReference type="Proteomes" id="UP000193380"/>
    </source>
</evidence>
<dbReference type="GO" id="GO:0005615">
    <property type="term" value="C:extracellular space"/>
    <property type="evidence" value="ECO:0007669"/>
    <property type="project" value="TreeGrafter"/>
</dbReference>
<dbReference type="SUPFAM" id="SSF57593">
    <property type="entry name" value="Heparin-binding domain from vascular endothelial growth factor"/>
    <property type="match status" value="1"/>
</dbReference>
<keyword evidence="5" id="KW-0339">Growth factor</keyword>
<dbReference type="GO" id="GO:0045766">
    <property type="term" value="P:positive regulation of angiogenesis"/>
    <property type="evidence" value="ECO:0007669"/>
    <property type="project" value="TreeGrafter"/>
</dbReference>
<evidence type="ECO:0000256" key="8">
    <source>
        <dbReference type="ARBA" id="ARBA00023246"/>
    </source>
</evidence>
<dbReference type="GO" id="GO:0001938">
    <property type="term" value="P:positive regulation of endothelial cell proliferation"/>
    <property type="evidence" value="ECO:0007669"/>
    <property type="project" value="TreeGrafter"/>
</dbReference>
<protein>
    <recommendedName>
        <fullName evidence="9">Vascular endothelial growth factor heparin-binding domain-containing protein</fullName>
    </recommendedName>
</protein>
<dbReference type="Gene3D" id="2.10.160.10">
    <property type="entry name" value="Vascular endothelial growth factor, heparin-binding domain"/>
    <property type="match status" value="1"/>
</dbReference>
<organism evidence="10 11">
    <name type="scientific">Oncorhynchus mykiss</name>
    <name type="common">Rainbow trout</name>
    <name type="synonym">Salmo gairdneri</name>
    <dbReference type="NCBI Taxonomy" id="8022"/>
    <lineage>
        <taxon>Eukaryota</taxon>
        <taxon>Metazoa</taxon>
        <taxon>Chordata</taxon>
        <taxon>Craniata</taxon>
        <taxon>Vertebrata</taxon>
        <taxon>Euteleostomi</taxon>
        <taxon>Actinopterygii</taxon>
        <taxon>Neopterygii</taxon>
        <taxon>Teleostei</taxon>
        <taxon>Protacanthopterygii</taxon>
        <taxon>Salmoniformes</taxon>
        <taxon>Salmonidae</taxon>
        <taxon>Salmoninae</taxon>
        <taxon>Oncorhynchus</taxon>
    </lineage>
</organism>
<dbReference type="InterPro" id="IPR050507">
    <property type="entry name" value="PDGF/VEGF_growth_factor"/>
</dbReference>
<keyword evidence="6" id="KW-1015">Disulfide bond</keyword>
<dbReference type="GO" id="GO:0030154">
    <property type="term" value="P:cell differentiation"/>
    <property type="evidence" value="ECO:0007669"/>
    <property type="project" value="UniProtKB-KW"/>
</dbReference>
<dbReference type="GO" id="GO:0002040">
    <property type="term" value="P:sprouting angiogenesis"/>
    <property type="evidence" value="ECO:0007669"/>
    <property type="project" value="TreeGrafter"/>
</dbReference>
<keyword evidence="8" id="KW-0497">Mitogen</keyword>
<dbReference type="PANTHER" id="PTHR12025">
    <property type="entry name" value="VASCULAR ENDOTHELIAL GROWTH FACTOR"/>
    <property type="match status" value="1"/>
</dbReference>
<dbReference type="EMBL" id="FR904765">
    <property type="protein sequence ID" value="CDQ71391.1"/>
    <property type="molecule type" value="Genomic_DNA"/>
</dbReference>
<dbReference type="GO" id="GO:0051781">
    <property type="term" value="P:positive regulation of cell division"/>
    <property type="evidence" value="ECO:0007669"/>
    <property type="project" value="UniProtKB-KW"/>
</dbReference>
<evidence type="ECO:0000256" key="2">
    <source>
        <dbReference type="ARBA" id="ARBA00022473"/>
    </source>
</evidence>
<dbReference type="GO" id="GO:0001666">
    <property type="term" value="P:response to hypoxia"/>
    <property type="evidence" value="ECO:0007669"/>
    <property type="project" value="TreeGrafter"/>
</dbReference>
<dbReference type="GO" id="GO:0048010">
    <property type="term" value="P:vascular endothelial growth factor receptor signaling pathway"/>
    <property type="evidence" value="ECO:0007669"/>
    <property type="project" value="TreeGrafter"/>
</dbReference>
<dbReference type="FunFam" id="2.10.160.10:FF:000001">
    <property type="entry name" value="Vascular endothelial growth factor A"/>
    <property type="match status" value="1"/>
</dbReference>
<gene>
    <name evidence="10" type="ORF">GSONMT00019419001</name>
</gene>
<evidence type="ECO:0000313" key="10">
    <source>
        <dbReference type="EMBL" id="CDQ71391.1"/>
    </source>
</evidence>
<dbReference type="GO" id="GO:0050930">
    <property type="term" value="P:induction of positive chemotaxis"/>
    <property type="evidence" value="ECO:0007669"/>
    <property type="project" value="TreeGrafter"/>
</dbReference>
<dbReference type="STRING" id="8022.A0A060WW14"/>
<evidence type="ECO:0000256" key="5">
    <source>
        <dbReference type="ARBA" id="ARBA00023030"/>
    </source>
</evidence>
<keyword evidence="7" id="KW-0325">Glycoprotein</keyword>
<comment type="similarity">
    <text evidence="1">Belongs to the PDGF/VEGF growth factor family.</text>
</comment>
<evidence type="ECO:0000259" key="9">
    <source>
        <dbReference type="Pfam" id="PF14554"/>
    </source>
</evidence>
<dbReference type="InterPro" id="IPR027928">
    <property type="entry name" value="VEGF_C"/>
</dbReference>
<keyword evidence="4" id="KW-0221">Differentiation</keyword>
<name>A0A060WW14_ONCMY</name>
<evidence type="ECO:0000256" key="4">
    <source>
        <dbReference type="ARBA" id="ARBA00022782"/>
    </source>
</evidence>
<evidence type="ECO:0000256" key="6">
    <source>
        <dbReference type="ARBA" id="ARBA00023157"/>
    </source>
</evidence>
<dbReference type="AlphaFoldDB" id="A0A060WW14"/>
<evidence type="ECO:0000256" key="7">
    <source>
        <dbReference type="ARBA" id="ARBA00023180"/>
    </source>
</evidence>
<keyword evidence="3" id="KW-0037">Angiogenesis</keyword>
<dbReference type="InterPro" id="IPR036841">
    <property type="entry name" value="VEGF_C_sf"/>
</dbReference>
<dbReference type="PaxDb" id="8022-A0A060WW14"/>
<evidence type="ECO:0000256" key="3">
    <source>
        <dbReference type="ARBA" id="ARBA00022657"/>
    </source>
</evidence>
<dbReference type="GO" id="GO:0060754">
    <property type="term" value="P:positive regulation of mast cell chemotaxis"/>
    <property type="evidence" value="ECO:0007669"/>
    <property type="project" value="TreeGrafter"/>
</dbReference>
<dbReference type="GO" id="GO:0008201">
    <property type="term" value="F:heparin binding"/>
    <property type="evidence" value="ECO:0007669"/>
    <property type="project" value="InterPro"/>
</dbReference>
<evidence type="ECO:0000256" key="1">
    <source>
        <dbReference type="ARBA" id="ARBA00006686"/>
    </source>
</evidence>
<dbReference type="GO" id="GO:0005172">
    <property type="term" value="F:vascular endothelial growth factor receptor binding"/>
    <property type="evidence" value="ECO:0007669"/>
    <property type="project" value="TreeGrafter"/>
</dbReference>